<name>A0ABV9TM19_9MICC</name>
<sequence>MAPTHSTIPTRLLPATLRCVPATTDYVLGAYTATPEAYPGADAAQCLELLLEGTVVAVVTEGDGAPEQLTVRGATEQERRMRQERLEAWIEDFTRAGLSYQETIGGRLYEVPYDRELVAIALLAEAELTAILAQEPDRFYAASRAAVARQDFHPLSGSSSMTDEQIREQLAHHGAGAVFWSPAQHAWIT</sequence>
<keyword evidence="2" id="KW-1185">Reference proteome</keyword>
<evidence type="ECO:0000313" key="2">
    <source>
        <dbReference type="Proteomes" id="UP001595797"/>
    </source>
</evidence>
<dbReference type="EMBL" id="JBHSIW010000019">
    <property type="protein sequence ID" value="MFC4904639.1"/>
    <property type="molecule type" value="Genomic_DNA"/>
</dbReference>
<dbReference type="Proteomes" id="UP001595797">
    <property type="component" value="Unassembled WGS sequence"/>
</dbReference>
<dbReference type="RefSeq" id="WP_277552620.1">
    <property type="nucleotide sequence ID" value="NZ_JARAMH010000032.1"/>
</dbReference>
<accession>A0ABV9TM19</accession>
<comment type="caution">
    <text evidence="1">The sequence shown here is derived from an EMBL/GenBank/DDBJ whole genome shotgun (WGS) entry which is preliminary data.</text>
</comment>
<gene>
    <name evidence="1" type="ORF">ACFPCS_13775</name>
</gene>
<organism evidence="1 2">
    <name type="scientific">Kocuria oceani</name>
    <dbReference type="NCBI Taxonomy" id="988827"/>
    <lineage>
        <taxon>Bacteria</taxon>
        <taxon>Bacillati</taxon>
        <taxon>Actinomycetota</taxon>
        <taxon>Actinomycetes</taxon>
        <taxon>Micrococcales</taxon>
        <taxon>Micrococcaceae</taxon>
        <taxon>Kocuria</taxon>
    </lineage>
</organism>
<evidence type="ECO:0000313" key="1">
    <source>
        <dbReference type="EMBL" id="MFC4904639.1"/>
    </source>
</evidence>
<protein>
    <submittedName>
        <fullName evidence="1">Uncharacterized protein</fullName>
    </submittedName>
</protein>
<reference evidence="2" key="1">
    <citation type="journal article" date="2019" name="Int. J. Syst. Evol. Microbiol.">
        <title>The Global Catalogue of Microorganisms (GCM) 10K type strain sequencing project: providing services to taxonomists for standard genome sequencing and annotation.</title>
        <authorList>
            <consortium name="The Broad Institute Genomics Platform"/>
            <consortium name="The Broad Institute Genome Sequencing Center for Infectious Disease"/>
            <person name="Wu L."/>
            <person name="Ma J."/>
        </authorList>
    </citation>
    <scope>NUCLEOTIDE SEQUENCE [LARGE SCALE GENOMIC DNA]</scope>
    <source>
        <strain evidence="2">CGMCC 4.6946</strain>
    </source>
</reference>
<proteinExistence type="predicted"/>